<organism evidence="3 4">
    <name type="scientific">Microbacterium flavum</name>
    <dbReference type="NCBI Taxonomy" id="415216"/>
    <lineage>
        <taxon>Bacteria</taxon>
        <taxon>Bacillati</taxon>
        <taxon>Actinomycetota</taxon>
        <taxon>Actinomycetes</taxon>
        <taxon>Micrococcales</taxon>
        <taxon>Microbacteriaceae</taxon>
        <taxon>Microbacterium</taxon>
    </lineage>
</organism>
<evidence type="ECO:0000256" key="1">
    <source>
        <dbReference type="SAM" id="Phobius"/>
    </source>
</evidence>
<accession>A0ABS5XT60</accession>
<feature type="transmembrane region" description="Helical" evidence="1">
    <location>
        <begin position="93"/>
        <end position="114"/>
    </location>
</feature>
<evidence type="ECO:0000313" key="3">
    <source>
        <dbReference type="EMBL" id="MBT8797611.1"/>
    </source>
</evidence>
<protein>
    <submittedName>
        <fullName evidence="3">VanZ family protein</fullName>
    </submittedName>
</protein>
<keyword evidence="1" id="KW-0472">Membrane</keyword>
<keyword evidence="1" id="KW-1133">Transmembrane helix</keyword>
<name>A0ABS5XT60_9MICO</name>
<feature type="transmembrane region" description="Helical" evidence="1">
    <location>
        <begin position="12"/>
        <end position="32"/>
    </location>
</feature>
<evidence type="ECO:0000259" key="2">
    <source>
        <dbReference type="Pfam" id="PF04892"/>
    </source>
</evidence>
<sequence length="174" mass="18564">MPPASPSPSRLRVGIAAAGTLVCIVVILLMTLSPTPLDRGYESAIDELLAALHRHGVPTWFGYRKFEFTANVAMFLPLGFLVALALPRRAMWLTLLIVPALSGSIEWAQSALLLERTPSLFDVLANTLGGYAGALAAWLLRALVHARDERVIAAALARRGDALVTAGGDPWPAS</sequence>
<feature type="transmembrane region" description="Helical" evidence="1">
    <location>
        <begin position="120"/>
        <end position="140"/>
    </location>
</feature>
<dbReference type="InterPro" id="IPR006976">
    <property type="entry name" value="VanZ-like"/>
</dbReference>
<feature type="domain" description="VanZ-like" evidence="2">
    <location>
        <begin position="25"/>
        <end position="140"/>
    </location>
</feature>
<dbReference type="Proteomes" id="UP000740605">
    <property type="component" value="Unassembled WGS sequence"/>
</dbReference>
<evidence type="ECO:0000313" key="4">
    <source>
        <dbReference type="Proteomes" id="UP000740605"/>
    </source>
</evidence>
<proteinExistence type="predicted"/>
<reference evidence="3 4" key="1">
    <citation type="submission" date="2021-03" db="EMBL/GenBank/DDBJ databases">
        <title>Microbacterium pauli sp. nov., isolated from microfiltered milk.</title>
        <authorList>
            <person name="Bellassi P."/>
            <person name="Fontana A."/>
            <person name="Callegari M.L."/>
            <person name="Lorenzo M."/>
            <person name="Cappa F."/>
        </authorList>
    </citation>
    <scope>NUCLEOTIDE SEQUENCE [LARGE SCALE GENOMIC DNA]</scope>
    <source>
        <strain evidence="3 4">DSM 18909</strain>
    </source>
</reference>
<gene>
    <name evidence="3" type="ORF">J0P97_05945</name>
</gene>
<keyword evidence="4" id="KW-1185">Reference proteome</keyword>
<dbReference type="Pfam" id="PF04892">
    <property type="entry name" value="VanZ"/>
    <property type="match status" value="1"/>
</dbReference>
<dbReference type="EMBL" id="JAFLHG010000004">
    <property type="protein sequence ID" value="MBT8797611.1"/>
    <property type="molecule type" value="Genomic_DNA"/>
</dbReference>
<dbReference type="RefSeq" id="WP_215486852.1">
    <property type="nucleotide sequence ID" value="NZ_BAAAPJ010000002.1"/>
</dbReference>
<feature type="transmembrane region" description="Helical" evidence="1">
    <location>
        <begin position="68"/>
        <end position="86"/>
    </location>
</feature>
<keyword evidence="1" id="KW-0812">Transmembrane</keyword>
<comment type="caution">
    <text evidence="3">The sequence shown here is derived from an EMBL/GenBank/DDBJ whole genome shotgun (WGS) entry which is preliminary data.</text>
</comment>